<dbReference type="EMBL" id="VTUX01000001">
    <property type="protein sequence ID" value="KAA1194378.1"/>
    <property type="molecule type" value="Genomic_DNA"/>
</dbReference>
<dbReference type="PANTHER" id="PTHR34512">
    <property type="entry name" value="CELL SURFACE PROTEIN"/>
    <property type="match status" value="1"/>
</dbReference>
<gene>
    <name evidence="4 6" type="primary">bamB</name>
    <name evidence="6" type="ORF">F0M18_02810</name>
</gene>
<dbReference type="Pfam" id="PF13360">
    <property type="entry name" value="PQQ_2"/>
    <property type="match status" value="1"/>
</dbReference>
<dbReference type="Proteomes" id="UP000323708">
    <property type="component" value="Unassembled WGS sequence"/>
</dbReference>
<evidence type="ECO:0000256" key="4">
    <source>
        <dbReference type="HAMAP-Rule" id="MF_00923"/>
    </source>
</evidence>
<evidence type="ECO:0000259" key="5">
    <source>
        <dbReference type="Pfam" id="PF13360"/>
    </source>
</evidence>
<dbReference type="PANTHER" id="PTHR34512:SF30">
    <property type="entry name" value="OUTER MEMBRANE PROTEIN ASSEMBLY FACTOR BAMB"/>
    <property type="match status" value="1"/>
</dbReference>
<dbReference type="GO" id="GO:0043165">
    <property type="term" value="P:Gram-negative-bacterium-type cell outer membrane assembly"/>
    <property type="evidence" value="ECO:0007669"/>
    <property type="project" value="UniProtKB-UniRule"/>
</dbReference>
<organism evidence="6 7">
    <name type="scientific">Pseudohalioglobus sediminis</name>
    <dbReference type="NCBI Taxonomy" id="2606449"/>
    <lineage>
        <taxon>Bacteria</taxon>
        <taxon>Pseudomonadati</taxon>
        <taxon>Pseudomonadota</taxon>
        <taxon>Gammaproteobacteria</taxon>
        <taxon>Cellvibrionales</taxon>
        <taxon>Halieaceae</taxon>
        <taxon>Pseudohalioglobus</taxon>
    </lineage>
</organism>
<evidence type="ECO:0000313" key="6">
    <source>
        <dbReference type="EMBL" id="KAA1194378.1"/>
    </source>
</evidence>
<keyword evidence="4" id="KW-0564">Palmitate</keyword>
<dbReference type="NCBIfam" id="TIGR03300">
    <property type="entry name" value="assembly_YfgL"/>
    <property type="match status" value="1"/>
</dbReference>
<evidence type="ECO:0000256" key="3">
    <source>
        <dbReference type="ARBA" id="ARBA00023237"/>
    </source>
</evidence>
<dbReference type="InterPro" id="IPR018391">
    <property type="entry name" value="PQQ_b-propeller_rpt"/>
</dbReference>
<dbReference type="RefSeq" id="WP_149609847.1">
    <property type="nucleotide sequence ID" value="NZ_VTUX01000001.1"/>
</dbReference>
<dbReference type="InterPro" id="IPR011047">
    <property type="entry name" value="Quinoprotein_ADH-like_sf"/>
</dbReference>
<comment type="similarity">
    <text evidence="4">Belongs to the BamB family.</text>
</comment>
<dbReference type="InterPro" id="IPR002372">
    <property type="entry name" value="PQQ_rpt_dom"/>
</dbReference>
<keyword evidence="7" id="KW-1185">Reference proteome</keyword>
<feature type="domain" description="Pyrrolo-quinoline quinone repeat" evidence="5">
    <location>
        <begin position="82"/>
        <end position="313"/>
    </location>
</feature>
<accession>A0A5B0X711</accession>
<comment type="caution">
    <text evidence="6">The sequence shown here is derived from an EMBL/GenBank/DDBJ whole genome shotgun (WGS) entry which is preliminary data.</text>
</comment>
<proteinExistence type="inferred from homology"/>
<dbReference type="Gene3D" id="2.130.10.10">
    <property type="entry name" value="YVTN repeat-like/Quinoprotein amine dehydrogenase"/>
    <property type="match status" value="1"/>
</dbReference>
<dbReference type="SMART" id="SM00564">
    <property type="entry name" value="PQQ"/>
    <property type="match status" value="6"/>
</dbReference>
<dbReference type="SUPFAM" id="SSF50998">
    <property type="entry name" value="Quinoprotein alcohol dehydrogenase-like"/>
    <property type="match status" value="1"/>
</dbReference>
<evidence type="ECO:0000256" key="1">
    <source>
        <dbReference type="ARBA" id="ARBA00022729"/>
    </source>
</evidence>
<dbReference type="GO" id="GO:0009279">
    <property type="term" value="C:cell outer membrane"/>
    <property type="evidence" value="ECO:0007669"/>
    <property type="project" value="UniProtKB-SubCell"/>
</dbReference>
<comment type="function">
    <text evidence="4">Part of the outer membrane protein assembly complex, which is involved in assembly and insertion of beta-barrel proteins into the outer membrane.</text>
</comment>
<dbReference type="InterPro" id="IPR015943">
    <property type="entry name" value="WD40/YVTN_repeat-like_dom_sf"/>
</dbReference>
<keyword evidence="2 4" id="KW-0472">Membrane</keyword>
<dbReference type="InterPro" id="IPR017687">
    <property type="entry name" value="BamB"/>
</dbReference>
<evidence type="ECO:0000313" key="7">
    <source>
        <dbReference type="Proteomes" id="UP000323708"/>
    </source>
</evidence>
<sequence>MRPLQWLTGLLLVLSITGCSTISGWFEVDDEDPTAPVDLIDIEQTVKIKKLWSTGVGDGQGDGLYKLQPVMAGDIIYAAGADGEVKAVDRLRGKTLWDTELETGLSGGVGRYEDALLLGSSDGFVLKVSAEDGELLWSTRLQGEVLAPPQSNGRVVVAQTYDGKLQGLDFETGEKLWTYDSDVPVLTIRGTSAPLVNGDTVYAGFANGRVIAFNIDTGGVLWEVRVAISQGRSEIERIVDVDGAMALIGNELYAASYQGRVVAIDVSAGRKIWQKDVSSFSGVSQGFGNVYVTDDNGTVSAYLRNGQGLRWQQDALGYRELSRPTPVSSYLAVVDFEGYLHLMSQVDGEFVGRVKVGGGGARANMLTDGNKLYVFTNDGDLVAYEITARD</sequence>
<protein>
    <recommendedName>
        <fullName evidence="4">Outer membrane protein assembly factor BamB</fullName>
    </recommendedName>
</protein>
<dbReference type="AlphaFoldDB" id="A0A5B0X711"/>
<name>A0A5B0X711_9GAMM</name>
<dbReference type="HAMAP" id="MF_00923">
    <property type="entry name" value="OM_assembly_BamB"/>
    <property type="match status" value="1"/>
</dbReference>
<evidence type="ECO:0000256" key="2">
    <source>
        <dbReference type="ARBA" id="ARBA00023136"/>
    </source>
</evidence>
<dbReference type="GO" id="GO:0051205">
    <property type="term" value="P:protein insertion into membrane"/>
    <property type="evidence" value="ECO:0007669"/>
    <property type="project" value="UniProtKB-UniRule"/>
</dbReference>
<keyword evidence="4" id="KW-0449">Lipoprotein</keyword>
<keyword evidence="1 4" id="KW-0732">Signal</keyword>
<reference evidence="6 7" key="1">
    <citation type="submission" date="2019-09" db="EMBL/GenBank/DDBJ databases">
        <authorList>
            <person name="Chen X.-Y."/>
        </authorList>
    </citation>
    <scope>NUCLEOTIDE SEQUENCE [LARGE SCALE GENOMIC DNA]</scope>
    <source>
        <strain evidence="6 7">NY5</strain>
    </source>
</reference>
<dbReference type="PROSITE" id="PS51257">
    <property type="entry name" value="PROKAR_LIPOPROTEIN"/>
    <property type="match status" value="1"/>
</dbReference>
<keyword evidence="3 4" id="KW-0998">Cell outer membrane</keyword>
<comment type="subunit">
    <text evidence="4">Part of the Bam complex.</text>
</comment>
<comment type="subcellular location">
    <subcellularLocation>
        <location evidence="4">Cell outer membrane</location>
        <topology evidence="4">Lipid-anchor</topology>
    </subcellularLocation>
</comment>